<protein>
    <recommendedName>
        <fullName evidence="3">BZIP domain-containing protein</fullName>
    </recommendedName>
</protein>
<dbReference type="AlphaFoldDB" id="A0A6G0XJS0"/>
<evidence type="ECO:0008006" key="3">
    <source>
        <dbReference type="Google" id="ProtNLM"/>
    </source>
</evidence>
<dbReference type="Proteomes" id="UP000481153">
    <property type="component" value="Unassembled WGS sequence"/>
</dbReference>
<sequence>MAVPTEKQIRRRLQCKINMRNYRDRRRRSTEVLEVAVRRLEQDIDHLESRKIMLYRSLSLQSDMATAVVGEYIKLLSDFQFGERQIQFLRMNFSPDFTNNGKPLDVFIDGWAKTAKFLAGPKSILGLCVIDNQRIELRVQLDVELTREVIAASFGFLLDNENEATVDALLTSNPVIQLHLTRYFYFDQAQVTHSTMVDDRYAQITALVASVRQRLSLSL</sequence>
<comment type="caution">
    <text evidence="1">The sequence shown here is derived from an EMBL/GenBank/DDBJ whole genome shotgun (WGS) entry which is preliminary data.</text>
</comment>
<keyword evidence="2" id="KW-1185">Reference proteome</keyword>
<dbReference type="EMBL" id="VJMJ01000051">
    <property type="protein sequence ID" value="KAF0740520.1"/>
    <property type="molecule type" value="Genomic_DNA"/>
</dbReference>
<evidence type="ECO:0000313" key="2">
    <source>
        <dbReference type="Proteomes" id="UP000481153"/>
    </source>
</evidence>
<reference evidence="1 2" key="1">
    <citation type="submission" date="2019-07" db="EMBL/GenBank/DDBJ databases">
        <title>Genomics analysis of Aphanomyces spp. identifies a new class of oomycete effector associated with host adaptation.</title>
        <authorList>
            <person name="Gaulin E."/>
        </authorList>
    </citation>
    <scope>NUCLEOTIDE SEQUENCE [LARGE SCALE GENOMIC DNA]</scope>
    <source>
        <strain evidence="1 2">ATCC 201684</strain>
    </source>
</reference>
<gene>
    <name evidence="1" type="ORF">Ae201684_004066</name>
</gene>
<name>A0A6G0XJS0_9STRA</name>
<organism evidence="1 2">
    <name type="scientific">Aphanomyces euteiches</name>
    <dbReference type="NCBI Taxonomy" id="100861"/>
    <lineage>
        <taxon>Eukaryota</taxon>
        <taxon>Sar</taxon>
        <taxon>Stramenopiles</taxon>
        <taxon>Oomycota</taxon>
        <taxon>Saprolegniomycetes</taxon>
        <taxon>Saprolegniales</taxon>
        <taxon>Verrucalvaceae</taxon>
        <taxon>Aphanomyces</taxon>
    </lineage>
</organism>
<dbReference type="VEuPathDB" id="FungiDB:AeMF1_013618"/>
<evidence type="ECO:0000313" key="1">
    <source>
        <dbReference type="EMBL" id="KAF0740520.1"/>
    </source>
</evidence>
<proteinExistence type="predicted"/>
<accession>A0A6G0XJS0</accession>